<keyword evidence="2" id="KW-0812">Transmembrane</keyword>
<dbReference type="RefSeq" id="WP_310230224.1">
    <property type="nucleotide sequence ID" value="NZ_JAVDUP010000002.1"/>
</dbReference>
<dbReference type="Pfam" id="PF06059">
    <property type="entry name" value="DUF930"/>
    <property type="match status" value="1"/>
</dbReference>
<proteinExistence type="predicted"/>
<feature type="compositionally biased region" description="Polar residues" evidence="1">
    <location>
        <begin position="176"/>
        <end position="185"/>
    </location>
</feature>
<evidence type="ECO:0000313" key="3">
    <source>
        <dbReference type="EMBL" id="MDR6900229.1"/>
    </source>
</evidence>
<evidence type="ECO:0008006" key="5">
    <source>
        <dbReference type="Google" id="ProtNLM"/>
    </source>
</evidence>
<comment type="caution">
    <text evidence="3">The sequence shown here is derived from an EMBL/GenBank/DDBJ whole genome shotgun (WGS) entry which is preliminary data.</text>
</comment>
<accession>A0ABU1SMM1</accession>
<keyword evidence="2" id="KW-1133">Transmembrane helix</keyword>
<feature type="compositionally biased region" description="Polar residues" evidence="1">
    <location>
        <begin position="261"/>
        <end position="286"/>
    </location>
</feature>
<feature type="transmembrane region" description="Helical" evidence="2">
    <location>
        <begin position="12"/>
        <end position="35"/>
    </location>
</feature>
<dbReference type="Proteomes" id="UP001250791">
    <property type="component" value="Unassembled WGS sequence"/>
</dbReference>
<protein>
    <recommendedName>
        <fullName evidence="5">DUF930 domain-containing protein</fullName>
    </recommendedName>
</protein>
<dbReference type="EMBL" id="JAVDUP010000002">
    <property type="protein sequence ID" value="MDR6900229.1"/>
    <property type="molecule type" value="Genomic_DNA"/>
</dbReference>
<feature type="compositionally biased region" description="Low complexity" evidence="1">
    <location>
        <begin position="199"/>
        <end position="258"/>
    </location>
</feature>
<feature type="region of interest" description="Disordered" evidence="1">
    <location>
        <begin position="38"/>
        <end position="360"/>
    </location>
</feature>
<keyword evidence="2" id="KW-0472">Membrane</keyword>
<name>A0ABU1SMM1_9HYPH</name>
<reference evidence="3 4" key="1">
    <citation type="submission" date="2023-07" db="EMBL/GenBank/DDBJ databases">
        <title>Sorghum-associated microbial communities from plants grown in Nebraska, USA.</title>
        <authorList>
            <person name="Schachtman D."/>
        </authorList>
    </citation>
    <scope>NUCLEOTIDE SEQUENCE [LARGE SCALE GENOMIC DNA]</scope>
    <source>
        <strain evidence="3 4">3199</strain>
    </source>
</reference>
<gene>
    <name evidence="3" type="ORF">J2W52_001844</name>
</gene>
<evidence type="ECO:0000313" key="4">
    <source>
        <dbReference type="Proteomes" id="UP001250791"/>
    </source>
</evidence>
<organism evidence="3 4">
    <name type="scientific">Rhizobium miluonense</name>
    <dbReference type="NCBI Taxonomy" id="411945"/>
    <lineage>
        <taxon>Bacteria</taxon>
        <taxon>Pseudomonadati</taxon>
        <taxon>Pseudomonadota</taxon>
        <taxon>Alphaproteobacteria</taxon>
        <taxon>Hyphomicrobiales</taxon>
        <taxon>Rhizobiaceae</taxon>
        <taxon>Rhizobium/Agrobacterium group</taxon>
        <taxon>Rhizobium</taxon>
    </lineage>
</organism>
<feature type="compositionally biased region" description="Basic and acidic residues" evidence="1">
    <location>
        <begin position="98"/>
        <end position="143"/>
    </location>
</feature>
<evidence type="ECO:0000256" key="2">
    <source>
        <dbReference type="SAM" id="Phobius"/>
    </source>
</evidence>
<keyword evidence="4" id="KW-1185">Reference proteome</keyword>
<evidence type="ECO:0000256" key="1">
    <source>
        <dbReference type="SAM" id="MobiDB-lite"/>
    </source>
</evidence>
<feature type="compositionally biased region" description="Polar residues" evidence="1">
    <location>
        <begin position="337"/>
        <end position="347"/>
    </location>
</feature>
<sequence length="481" mass="51598">MEKVAEKRDREIRPGFVLSILLHVLFVAIFLLPLFPAPPEAKPEQSVNVELVPQQEEKQELATKANEKPDQPPKPTPKPDEKPAEQTAETQQEPQQPEGKKADERPPKQSDPNGKKQAEKSASKPDEAKADKPVEQAKSEPKPDNPAADKPVEKAEQQPSATETPLPDMKGDQKDANTTQQVDASEQSKDDTSPTPPNDAAAEQQAEAQAAAQAEAQAQAAQQAQEAQQQADAKDQQANAPQPPASDSTAQASSTAPDVLATNQPSDSQVQQPQAPSTDSNNSQPQAAEAPSSDPQQSPAEQAKDEAKDPPQVVVPAVRPSPAQQSADNQAASSSQGNPTGGTSLVTEPQAPRSVAPKRAIQAKKLYSSAEMARLSKSEYDAWKKLPRRQRVAYLCNSEEKLQYRHDLQAVGYVNSALSQAMVSDATLFGDGVAVQTPSGWQRVAFTCEVDSDALKVTAFSYTVRGRVPPSQMDKLGFLGN</sequence>
<feature type="compositionally biased region" description="Low complexity" evidence="1">
    <location>
        <begin position="85"/>
        <end position="97"/>
    </location>
</feature>
<dbReference type="InterPro" id="IPR009273">
    <property type="entry name" value="DUF930"/>
</dbReference>
<feature type="compositionally biased region" description="Basic and acidic residues" evidence="1">
    <location>
        <begin position="55"/>
        <end position="84"/>
    </location>
</feature>
<feature type="compositionally biased region" description="Low complexity" evidence="1">
    <location>
        <begin position="323"/>
        <end position="336"/>
    </location>
</feature>